<keyword evidence="38" id="KW-1133">Transmembrane helix</keyword>
<proteinExistence type="inferred from homology"/>
<evidence type="ECO:0000259" key="43">
    <source>
        <dbReference type="Pfam" id="PF18464"/>
    </source>
</evidence>
<evidence type="ECO:0000256" key="7">
    <source>
        <dbReference type="ARBA" id="ARBA00004555"/>
    </source>
</evidence>
<evidence type="ECO:0000256" key="12">
    <source>
        <dbReference type="ARBA" id="ARBA00022490"/>
    </source>
</evidence>
<keyword evidence="16" id="KW-0765">Sulfation</keyword>
<feature type="domain" description="Peptidase S8/S53" evidence="39">
    <location>
        <begin position="329"/>
        <end position="570"/>
    </location>
</feature>
<dbReference type="Gene3D" id="3.40.50.200">
    <property type="entry name" value="Peptidase S8/S53 domain"/>
    <property type="match status" value="1"/>
</dbReference>
<dbReference type="GO" id="GO:0008203">
    <property type="term" value="P:cholesterol metabolic process"/>
    <property type="evidence" value="ECO:0007669"/>
    <property type="project" value="UniProtKB-KW"/>
</dbReference>
<evidence type="ECO:0000256" key="34">
    <source>
        <dbReference type="ARBA" id="ARBA00032525"/>
    </source>
</evidence>
<evidence type="ECO:0000256" key="16">
    <source>
        <dbReference type="ARBA" id="ARBA00022641"/>
    </source>
</evidence>
<keyword evidence="25" id="KW-0106">Calcium</keyword>
<dbReference type="InterPro" id="IPR015500">
    <property type="entry name" value="Peptidase_S8_subtilisin-rel"/>
</dbReference>
<dbReference type="FunFam" id="3.30.70.80:FF:000004">
    <property type="entry name" value="Proprotein convertase subtilisin/kexin type 9"/>
    <property type="match status" value="1"/>
</dbReference>
<evidence type="ECO:0000259" key="42">
    <source>
        <dbReference type="Pfam" id="PF18463"/>
    </source>
</evidence>
<comment type="subcellular location">
    <subcellularLocation>
        <location evidence="4">Cell surface</location>
    </subcellularLocation>
    <subcellularLocation>
        <location evidence="6">Cytoplasm</location>
    </subcellularLocation>
    <subcellularLocation>
        <location evidence="3">Endoplasmic reticulum</location>
    </subcellularLocation>
    <subcellularLocation>
        <location evidence="2">Endosome</location>
    </subcellularLocation>
    <subcellularLocation>
        <location evidence="7">Golgi apparatus</location>
    </subcellularLocation>
    <subcellularLocation>
        <location evidence="5">Lysosome</location>
    </subcellularLocation>
    <subcellularLocation>
        <location evidence="8">Secreted</location>
    </subcellularLocation>
</comment>
<evidence type="ECO:0000256" key="15">
    <source>
        <dbReference type="ARBA" id="ARBA00022553"/>
    </source>
</evidence>
<dbReference type="SUPFAM" id="SSF52743">
    <property type="entry name" value="Subtilisin-like"/>
    <property type="match status" value="1"/>
</dbReference>
<feature type="domain" description="Proprotein convertase subtilisin/kexin type 9 C-terminal" evidence="43">
    <location>
        <begin position="692"/>
        <end position="743"/>
    </location>
</feature>
<keyword evidence="24 36" id="KW-0720">Serine protease</keyword>
<dbReference type="GO" id="GO:0005768">
    <property type="term" value="C:endosome"/>
    <property type="evidence" value="ECO:0007669"/>
    <property type="project" value="UniProtKB-SubCell"/>
</dbReference>
<evidence type="ECO:0000256" key="19">
    <source>
        <dbReference type="ARBA" id="ARBA00022729"/>
    </source>
</evidence>
<dbReference type="InterPro" id="IPR050131">
    <property type="entry name" value="Peptidase_S8_subtilisin-like"/>
</dbReference>
<feature type="active site" description="Charge relay system" evidence="36">
    <location>
        <position position="535"/>
    </location>
</feature>
<evidence type="ECO:0000256" key="21">
    <source>
        <dbReference type="ARBA" id="ARBA00022801"/>
    </source>
</evidence>
<evidence type="ECO:0000256" key="31">
    <source>
        <dbReference type="ARBA" id="ARBA00023180"/>
    </source>
</evidence>
<keyword evidence="28" id="KW-0865">Zymogen</keyword>
<dbReference type="PRINTS" id="PR00723">
    <property type="entry name" value="SUBTILISIN"/>
</dbReference>
<dbReference type="GO" id="GO:0005783">
    <property type="term" value="C:endoplasmic reticulum"/>
    <property type="evidence" value="ECO:0007669"/>
    <property type="project" value="UniProtKB-SubCell"/>
</dbReference>
<evidence type="ECO:0000313" key="45">
    <source>
        <dbReference type="Proteomes" id="UP000324632"/>
    </source>
</evidence>
<dbReference type="InterPro" id="IPR010259">
    <property type="entry name" value="S8pro/Inhibitor_I9"/>
</dbReference>
<feature type="domain" description="Inhibitor I9" evidence="40">
    <location>
        <begin position="226"/>
        <end position="297"/>
    </location>
</feature>
<evidence type="ECO:0000256" key="14">
    <source>
        <dbReference type="ARBA" id="ARBA00022548"/>
    </source>
</evidence>
<comment type="subunit">
    <text evidence="10">Monomer. Can self-associate to form dimers and higher multimers which may have increased LDLR degrading activity. The precursor protein but not the mature protein may form multimers. Interacts with APOB, VLDLR, LRP8/APOER2 and BACE1. The full-length immature form (pro-PCSK9) interacts with SCNN1A, SCNN1B and SCNN1G. The pro-PCSK9 form (via C-terminal domain) interacts with LDLR. Interacts (via the C-terminal domain) with ANXA2 (via repeat Annexin 1); the interaction inhibits the degradation of LDLR.</text>
</comment>
<keyword evidence="30" id="KW-1207">Sterol metabolism</keyword>
<dbReference type="InterPro" id="IPR029181">
    <property type="entry name" value="Barttin"/>
</dbReference>
<evidence type="ECO:0000256" key="4">
    <source>
        <dbReference type="ARBA" id="ARBA00004241"/>
    </source>
</evidence>
<feature type="domain" description="Proprotein convertase subtilisin/kexin type 9 C-terminal" evidence="41">
    <location>
        <begin position="600"/>
        <end position="680"/>
    </location>
</feature>
<dbReference type="AlphaFoldDB" id="A0A5A9NFL2"/>
<evidence type="ECO:0000256" key="35">
    <source>
        <dbReference type="ARBA" id="ARBA00032870"/>
    </source>
</evidence>
<evidence type="ECO:0000256" key="24">
    <source>
        <dbReference type="ARBA" id="ARBA00022825"/>
    </source>
</evidence>
<evidence type="ECO:0000256" key="10">
    <source>
        <dbReference type="ARBA" id="ARBA00011841"/>
    </source>
</evidence>
<evidence type="ECO:0000256" key="6">
    <source>
        <dbReference type="ARBA" id="ARBA00004496"/>
    </source>
</evidence>
<dbReference type="EMBL" id="SOYY01000018">
    <property type="protein sequence ID" value="KAA0708792.1"/>
    <property type="molecule type" value="Genomic_DNA"/>
</dbReference>
<dbReference type="PROSITE" id="PS00137">
    <property type="entry name" value="SUBTILASE_HIS"/>
    <property type="match status" value="1"/>
</dbReference>
<dbReference type="CDD" id="cd04077">
    <property type="entry name" value="Peptidases_S8_PCSK9_ProteinaseK_like"/>
    <property type="match status" value="1"/>
</dbReference>
<organism evidence="44 45">
    <name type="scientific">Triplophysa tibetana</name>
    <dbReference type="NCBI Taxonomy" id="1572043"/>
    <lineage>
        <taxon>Eukaryota</taxon>
        <taxon>Metazoa</taxon>
        <taxon>Chordata</taxon>
        <taxon>Craniata</taxon>
        <taxon>Vertebrata</taxon>
        <taxon>Euteleostomi</taxon>
        <taxon>Actinopterygii</taxon>
        <taxon>Neopterygii</taxon>
        <taxon>Teleostei</taxon>
        <taxon>Ostariophysi</taxon>
        <taxon>Cypriniformes</taxon>
        <taxon>Nemacheilidae</taxon>
        <taxon>Triplophysa</taxon>
    </lineage>
</organism>
<evidence type="ECO:0000259" key="39">
    <source>
        <dbReference type="Pfam" id="PF00082"/>
    </source>
</evidence>
<feature type="domain" description="Proprotein convertase subtilisin/kexin type 9 C-terminal" evidence="42">
    <location>
        <begin position="745"/>
        <end position="818"/>
    </location>
</feature>
<dbReference type="GO" id="GO:0006821">
    <property type="term" value="P:chloride transport"/>
    <property type="evidence" value="ECO:0007669"/>
    <property type="project" value="InterPro"/>
</dbReference>
<dbReference type="Gene3D" id="2.60.120.690">
    <property type="entry name" value="Proprotein convertase subtilisin/kexin type 9"/>
    <property type="match status" value="1"/>
</dbReference>
<evidence type="ECO:0000256" key="26">
    <source>
        <dbReference type="ARBA" id="ARBA00023034"/>
    </source>
</evidence>
<feature type="compositionally biased region" description="Low complexity" evidence="37">
    <location>
        <begin position="130"/>
        <end position="142"/>
    </location>
</feature>
<dbReference type="SUPFAM" id="SSF54897">
    <property type="entry name" value="Protease propeptides/inhibitors"/>
    <property type="match status" value="1"/>
</dbReference>
<dbReference type="Proteomes" id="UP000324632">
    <property type="component" value="Chromosome 18"/>
</dbReference>
<evidence type="ECO:0000256" key="8">
    <source>
        <dbReference type="ARBA" id="ARBA00004613"/>
    </source>
</evidence>
<evidence type="ECO:0000256" key="5">
    <source>
        <dbReference type="ARBA" id="ARBA00004371"/>
    </source>
</evidence>
<keyword evidence="21 36" id="KW-0378">Hydrolase</keyword>
<dbReference type="InterPro" id="IPR041052">
    <property type="entry name" value="PCSK9_C2"/>
</dbReference>
<dbReference type="PANTHER" id="PTHR43806">
    <property type="entry name" value="PEPTIDASE S8"/>
    <property type="match status" value="1"/>
</dbReference>
<evidence type="ECO:0000259" key="41">
    <source>
        <dbReference type="Pfam" id="PF18459"/>
    </source>
</evidence>
<gene>
    <name evidence="44" type="ORF">E1301_Tti018060</name>
</gene>
<keyword evidence="20" id="KW-0967">Endosome</keyword>
<protein>
    <recommendedName>
        <fullName evidence="11">Proprotein convertase subtilisin/kexin type 9</fullName>
    </recommendedName>
    <alternativeName>
        <fullName evidence="35">Proprotein convertase 9</fullName>
    </alternativeName>
    <alternativeName>
        <fullName evidence="34">Subtilisin/kexin-like protease PC9</fullName>
    </alternativeName>
</protein>
<dbReference type="GO" id="GO:0006915">
    <property type="term" value="P:apoptotic process"/>
    <property type="evidence" value="ECO:0007669"/>
    <property type="project" value="UniProtKB-KW"/>
</dbReference>
<dbReference type="GO" id="GO:0005794">
    <property type="term" value="C:Golgi apparatus"/>
    <property type="evidence" value="ECO:0007669"/>
    <property type="project" value="UniProtKB-SubCell"/>
</dbReference>
<feature type="transmembrane region" description="Helical" evidence="38">
    <location>
        <begin position="33"/>
        <end position="53"/>
    </location>
</feature>
<evidence type="ECO:0000256" key="11">
    <source>
        <dbReference type="ARBA" id="ARBA00019781"/>
    </source>
</evidence>
<keyword evidence="27" id="KW-0443">Lipid metabolism</keyword>
<dbReference type="GO" id="GO:0005764">
    <property type="term" value="C:lysosome"/>
    <property type="evidence" value="ECO:0007669"/>
    <property type="project" value="UniProtKB-SubCell"/>
</dbReference>
<dbReference type="Pfam" id="PF18463">
    <property type="entry name" value="PCSK9_C3"/>
    <property type="match status" value="1"/>
</dbReference>
<dbReference type="FunFam" id="3.40.50.200:FF:000016">
    <property type="entry name" value="Proprotein convertase subtilisin/kexin type 9"/>
    <property type="match status" value="1"/>
</dbReference>
<evidence type="ECO:0000256" key="29">
    <source>
        <dbReference type="ARBA" id="ARBA00023157"/>
    </source>
</evidence>
<comment type="cofactor">
    <cofactor evidence="1">
        <name>Ca(2+)</name>
        <dbReference type="ChEBI" id="CHEBI:29108"/>
    </cofactor>
</comment>
<dbReference type="InterPro" id="IPR037045">
    <property type="entry name" value="S8pro/Inhibitor_I9_sf"/>
</dbReference>
<dbReference type="InterPro" id="IPR000209">
    <property type="entry name" value="Peptidase_S8/S53_dom"/>
</dbReference>
<keyword evidence="38" id="KW-0812">Transmembrane</keyword>
<dbReference type="GO" id="GO:0004252">
    <property type="term" value="F:serine-type endopeptidase activity"/>
    <property type="evidence" value="ECO:0007669"/>
    <property type="project" value="UniProtKB-UniRule"/>
</dbReference>
<dbReference type="Pfam" id="PF18464">
    <property type="entry name" value="PCSK9_C2"/>
    <property type="match status" value="1"/>
</dbReference>
<keyword evidence="33" id="KW-0458">Lysosome</keyword>
<evidence type="ECO:0000256" key="38">
    <source>
        <dbReference type="SAM" id="Phobius"/>
    </source>
</evidence>
<evidence type="ECO:0000256" key="28">
    <source>
        <dbReference type="ARBA" id="ARBA00023145"/>
    </source>
</evidence>
<feature type="transmembrane region" description="Helical" evidence="38">
    <location>
        <begin position="6"/>
        <end position="26"/>
    </location>
</feature>
<dbReference type="Pfam" id="PF05922">
    <property type="entry name" value="Inhibitor_I9"/>
    <property type="match status" value="1"/>
</dbReference>
<evidence type="ECO:0000256" key="2">
    <source>
        <dbReference type="ARBA" id="ARBA00004177"/>
    </source>
</evidence>
<dbReference type="Gene3D" id="3.30.70.80">
    <property type="entry name" value="Peptidase S8 propeptide/proteinase inhibitor I9"/>
    <property type="match status" value="1"/>
</dbReference>
<dbReference type="PANTHER" id="PTHR43806:SF60">
    <property type="entry name" value="PROPROTEIN CONVERTASE SUBTILISIN_KEXIN TYPE 9"/>
    <property type="match status" value="1"/>
</dbReference>
<evidence type="ECO:0000256" key="3">
    <source>
        <dbReference type="ARBA" id="ARBA00004240"/>
    </source>
</evidence>
<evidence type="ECO:0000256" key="1">
    <source>
        <dbReference type="ARBA" id="ARBA00001913"/>
    </source>
</evidence>
<keyword evidence="26" id="KW-0333">Golgi apparatus</keyword>
<evidence type="ECO:0000256" key="13">
    <source>
        <dbReference type="ARBA" id="ARBA00022525"/>
    </source>
</evidence>
<keyword evidence="12" id="KW-0963">Cytoplasm</keyword>
<feature type="active site" description="Charge relay system" evidence="36">
    <location>
        <position position="335"/>
    </location>
</feature>
<keyword evidence="22" id="KW-0068">Autocatalytic cleavage</keyword>
<keyword evidence="17 36" id="KW-0645">Protease</keyword>
<keyword evidence="13" id="KW-0964">Secreted</keyword>
<evidence type="ECO:0000256" key="20">
    <source>
        <dbReference type="ARBA" id="ARBA00022753"/>
    </source>
</evidence>
<evidence type="ECO:0000256" key="33">
    <source>
        <dbReference type="ARBA" id="ARBA00023228"/>
    </source>
</evidence>
<accession>A0A5A9NFL2</accession>
<reference evidence="44 45" key="1">
    <citation type="journal article" date="2019" name="Mol. Ecol. Resour.">
        <title>Chromosome-level genome assembly of Triplophysa tibetana, a fish adapted to the harsh high-altitude environment of the Tibetan Plateau.</title>
        <authorList>
            <person name="Yang X."/>
            <person name="Liu H."/>
            <person name="Ma Z."/>
            <person name="Zou Y."/>
            <person name="Zou M."/>
            <person name="Mao Y."/>
            <person name="Li X."/>
            <person name="Wang H."/>
            <person name="Chen T."/>
            <person name="Wang W."/>
            <person name="Yang R."/>
        </authorList>
    </citation>
    <scope>NUCLEOTIDE SEQUENCE [LARGE SCALE GENOMIC DNA]</scope>
    <source>
        <strain evidence="44">TTIB1903HZAU</strain>
        <tissue evidence="44">Muscle</tissue>
    </source>
</reference>
<dbReference type="Pfam" id="PF15462">
    <property type="entry name" value="Barttin"/>
    <property type="match status" value="1"/>
</dbReference>
<dbReference type="GO" id="GO:0005615">
    <property type="term" value="C:extracellular space"/>
    <property type="evidence" value="ECO:0007669"/>
    <property type="project" value="TreeGrafter"/>
</dbReference>
<dbReference type="InterPro" id="IPR041254">
    <property type="entry name" value="PCSK9_C1"/>
</dbReference>
<keyword evidence="14" id="KW-0153">Cholesterol metabolism</keyword>
<evidence type="ECO:0000256" key="32">
    <source>
        <dbReference type="ARBA" id="ARBA00023221"/>
    </source>
</evidence>
<keyword evidence="23" id="KW-0256">Endoplasmic reticulum</keyword>
<feature type="region of interest" description="Disordered" evidence="37">
    <location>
        <begin position="104"/>
        <end position="157"/>
    </location>
</feature>
<dbReference type="PROSITE" id="PS51892">
    <property type="entry name" value="SUBTILASE"/>
    <property type="match status" value="1"/>
</dbReference>
<sequence length="835" mass="89929">MAENQPYRYGLIVLGMALVALGMFMISVEEPQVFATFCVMGVLLMGIGTIWSLCQCYPRVTFILTEKEVLCAAERQDPCAVESLDEKSPTEQVKAPLAGFRDDEKVDISADPQRHTEDKHQDRDIVPHTSQRSSDRSLASSSTPLPEGRTLGPAGTDREMCYGKVDDSCYTSDLDMAVVEGDQDYTEDDEMILSLILQDDSQPEADSGPSAQFYRCTKDAWRMPGQYIVVMRNGTHLNQVDRTARRLRAKAAKRGYLIEITHSYSGVFNGFLVKMSSDVLHMAIKLPHVEYIEEDSSIFAQSIPWNLERITQNKHETGKYSPPNDGAQVGVFLMDTSVHLSHREIEGKVMVTDFNSVPEEDGVRVHRQASQCDSHGTHIAGVVSGRDSGVAQGTSLNSVRVLNCQGKGTVSGALAGLEYIQSSLTAQPISPVILLLPFAGGFSRTLNTACRKMVESGAIVIAAAGNYKDDACLYSPASEPEVITVGAVNFGDQPVNTGTTGTNVGRCVDVFAPGDDIISASSDCPTCFTTKSGTSQAVAHVAGIAAVLLNQNPNSSSAEVLQQLLYYSVKKVMNPESLPQNHRLTTPNMVVALPGPTSTTTGEALLCRSVWSERSGVMGFATAVARCRHGEEMMSCSSFSLKGVRAGERMEERDGKKECIAVNGNGGQGVYAVARCCTGHNAQCQMMESPQKGEHAECLNADHQLTGCSFFSSSGDVSDSDRPLHGSRRACPARRGVMSYASCCHAPSMECHVKEHDSTGLSTQVEVSCDDSWTLTGCQALSRGPSIHGAYGLGNTCIVVTSGGDRSAASIATCCRHRPLQRPDDITTSEDISDV</sequence>
<evidence type="ECO:0000256" key="36">
    <source>
        <dbReference type="PROSITE-ProRule" id="PRU01240"/>
    </source>
</evidence>
<dbReference type="InterPro" id="IPR034193">
    <property type="entry name" value="PCSK9_ProteinaseK-like"/>
</dbReference>
<evidence type="ECO:0000313" key="44">
    <source>
        <dbReference type="EMBL" id="KAA0708792.1"/>
    </source>
</evidence>
<dbReference type="InterPro" id="IPR041051">
    <property type="entry name" value="PCSK9_C3"/>
</dbReference>
<evidence type="ECO:0000256" key="9">
    <source>
        <dbReference type="ARBA" id="ARBA00011073"/>
    </source>
</evidence>
<comment type="caution">
    <text evidence="44">The sequence shown here is derived from an EMBL/GenBank/DDBJ whole genome shotgun (WGS) entry which is preliminary data.</text>
</comment>
<evidence type="ECO:0000256" key="27">
    <source>
        <dbReference type="ARBA" id="ARBA00023098"/>
    </source>
</evidence>
<name>A0A5A9NFL2_9TELE</name>
<keyword evidence="18" id="KW-0053">Apoptosis</keyword>
<keyword evidence="45" id="KW-1185">Reference proteome</keyword>
<keyword evidence="19" id="KW-0732">Signal</keyword>
<dbReference type="InterPro" id="IPR036852">
    <property type="entry name" value="Peptidase_S8/S53_dom_sf"/>
</dbReference>
<dbReference type="Pfam" id="PF00082">
    <property type="entry name" value="Peptidase_S8"/>
    <property type="match status" value="1"/>
</dbReference>
<evidence type="ECO:0000256" key="17">
    <source>
        <dbReference type="ARBA" id="ARBA00022670"/>
    </source>
</evidence>
<dbReference type="FunFam" id="2.60.120.690:FF:000001">
    <property type="entry name" value="Proprotein convertase subtilisin/kexin type 9"/>
    <property type="match status" value="1"/>
</dbReference>
<keyword evidence="29" id="KW-1015">Disulfide bond</keyword>
<feature type="active site" description="Charge relay system" evidence="36">
    <location>
        <position position="375"/>
    </location>
</feature>
<keyword evidence="15" id="KW-0597">Phosphoprotein</keyword>
<evidence type="ECO:0000256" key="22">
    <source>
        <dbReference type="ARBA" id="ARBA00022813"/>
    </source>
</evidence>
<keyword evidence="32" id="KW-0753">Steroid metabolism</keyword>
<feature type="compositionally biased region" description="Basic and acidic residues" evidence="37">
    <location>
        <begin position="104"/>
        <end position="126"/>
    </location>
</feature>
<evidence type="ECO:0000256" key="18">
    <source>
        <dbReference type="ARBA" id="ARBA00022703"/>
    </source>
</evidence>
<evidence type="ECO:0000256" key="37">
    <source>
        <dbReference type="SAM" id="MobiDB-lite"/>
    </source>
</evidence>
<dbReference type="GO" id="GO:0006508">
    <property type="term" value="P:proteolysis"/>
    <property type="evidence" value="ECO:0007669"/>
    <property type="project" value="UniProtKB-KW"/>
</dbReference>
<comment type="similarity">
    <text evidence="9 36">Belongs to the peptidase S8 family.</text>
</comment>
<evidence type="ECO:0000256" key="25">
    <source>
        <dbReference type="ARBA" id="ARBA00022837"/>
    </source>
</evidence>
<evidence type="ECO:0000256" key="23">
    <source>
        <dbReference type="ARBA" id="ARBA00022824"/>
    </source>
</evidence>
<dbReference type="GO" id="GO:0009986">
    <property type="term" value="C:cell surface"/>
    <property type="evidence" value="ECO:0007669"/>
    <property type="project" value="UniProtKB-SubCell"/>
</dbReference>
<keyword evidence="38" id="KW-0472">Membrane</keyword>
<evidence type="ECO:0000256" key="30">
    <source>
        <dbReference type="ARBA" id="ARBA00023166"/>
    </source>
</evidence>
<keyword evidence="31" id="KW-0325">Glycoprotein</keyword>
<dbReference type="Pfam" id="PF18459">
    <property type="entry name" value="PCSK9_C1"/>
    <property type="match status" value="1"/>
</dbReference>
<evidence type="ECO:0000259" key="40">
    <source>
        <dbReference type="Pfam" id="PF05922"/>
    </source>
</evidence>
<dbReference type="GO" id="GO:0043523">
    <property type="term" value="P:regulation of neuron apoptotic process"/>
    <property type="evidence" value="ECO:0007669"/>
    <property type="project" value="UniProtKB-ARBA"/>
</dbReference>
<dbReference type="InterPro" id="IPR022398">
    <property type="entry name" value="Peptidase_S8_His-AS"/>
</dbReference>